<evidence type="ECO:0000256" key="1">
    <source>
        <dbReference type="ARBA" id="ARBA00023002"/>
    </source>
</evidence>
<comment type="caution">
    <text evidence="3">The sequence shown here is derived from an EMBL/GenBank/DDBJ whole genome shotgun (WGS) entry which is preliminary data.</text>
</comment>
<dbReference type="PANTHER" id="PTHR43625:SF78">
    <property type="entry name" value="PYRIDOXAL REDUCTASE-RELATED"/>
    <property type="match status" value="1"/>
</dbReference>
<dbReference type="Pfam" id="PF00248">
    <property type="entry name" value="Aldo_ket_red"/>
    <property type="match status" value="1"/>
</dbReference>
<reference evidence="4" key="1">
    <citation type="journal article" date="2023" name="Mol. Phylogenet. Evol.">
        <title>Genome-scale phylogeny and comparative genomics of the fungal order Sordariales.</title>
        <authorList>
            <person name="Hensen N."/>
            <person name="Bonometti L."/>
            <person name="Westerberg I."/>
            <person name="Brannstrom I.O."/>
            <person name="Guillou S."/>
            <person name="Cros-Aarteil S."/>
            <person name="Calhoun S."/>
            <person name="Haridas S."/>
            <person name="Kuo A."/>
            <person name="Mondo S."/>
            <person name="Pangilinan J."/>
            <person name="Riley R."/>
            <person name="LaButti K."/>
            <person name="Andreopoulos B."/>
            <person name="Lipzen A."/>
            <person name="Chen C."/>
            <person name="Yan M."/>
            <person name="Daum C."/>
            <person name="Ng V."/>
            <person name="Clum A."/>
            <person name="Steindorff A."/>
            <person name="Ohm R.A."/>
            <person name="Martin F."/>
            <person name="Silar P."/>
            <person name="Natvig D.O."/>
            <person name="Lalanne C."/>
            <person name="Gautier V."/>
            <person name="Ament-Velasquez S.L."/>
            <person name="Kruys A."/>
            <person name="Hutchinson M.I."/>
            <person name="Powell A.J."/>
            <person name="Barry K."/>
            <person name="Miller A.N."/>
            <person name="Grigoriev I.V."/>
            <person name="Debuchy R."/>
            <person name="Gladieux P."/>
            <person name="Hiltunen Thoren M."/>
            <person name="Johannesson H."/>
        </authorList>
    </citation>
    <scope>NUCLEOTIDE SEQUENCE [LARGE SCALE GENOMIC DNA]</scope>
    <source>
        <strain evidence="4">CBS 340.73</strain>
    </source>
</reference>
<dbReference type="CDD" id="cd19077">
    <property type="entry name" value="AKR_AKR8A1-2"/>
    <property type="match status" value="1"/>
</dbReference>
<dbReference type="SUPFAM" id="SSF51430">
    <property type="entry name" value="NAD(P)-linked oxidoreductase"/>
    <property type="match status" value="1"/>
</dbReference>
<gene>
    <name evidence="3" type="ORF">QBC46DRAFT_286023</name>
</gene>
<dbReference type="GO" id="GO:0016491">
    <property type="term" value="F:oxidoreductase activity"/>
    <property type="evidence" value="ECO:0007669"/>
    <property type="project" value="UniProtKB-KW"/>
</dbReference>
<dbReference type="InterPro" id="IPR050791">
    <property type="entry name" value="Aldo-Keto_reductase"/>
</dbReference>
<dbReference type="InterPro" id="IPR023210">
    <property type="entry name" value="NADP_OxRdtase_dom"/>
</dbReference>
<name>A0AAN6ND40_9PEZI</name>
<dbReference type="PANTHER" id="PTHR43625">
    <property type="entry name" value="AFLATOXIN B1 ALDEHYDE REDUCTASE"/>
    <property type="match status" value="1"/>
</dbReference>
<organism evidence="3 4">
    <name type="scientific">Diplogelasinospora grovesii</name>
    <dbReference type="NCBI Taxonomy" id="303347"/>
    <lineage>
        <taxon>Eukaryota</taxon>
        <taxon>Fungi</taxon>
        <taxon>Dikarya</taxon>
        <taxon>Ascomycota</taxon>
        <taxon>Pezizomycotina</taxon>
        <taxon>Sordariomycetes</taxon>
        <taxon>Sordariomycetidae</taxon>
        <taxon>Sordariales</taxon>
        <taxon>Diplogelasinosporaceae</taxon>
        <taxon>Diplogelasinospora</taxon>
    </lineage>
</organism>
<proteinExistence type="predicted"/>
<dbReference type="Gene3D" id="3.20.20.100">
    <property type="entry name" value="NADP-dependent oxidoreductase domain"/>
    <property type="match status" value="1"/>
</dbReference>
<sequence>MVHTFQGKTVGNIGFGLMGFTLRGRVLSDEQIFTTMKAALESGCNYWNGGEFYGTPERNSLTVLERYYERYPEDVGKILLNVKGCIYPAENFRPDSSPEGVKTSIESCVRMIGGKGRIDQFEAARKDPKVDIEVTMKAMQGHINAGDIGGIALSEVSAKNIRRAAKVAKITAVEIELSLWETEPLTNGVVQACAELDIPILAYSPLGKGMLTGQVKSFDDLAEGDFRRMLPRFQPDVFEENLRLVREVETLAARKGCTPGQIAINWLLALAKRPGMPEIIPIPGATTVERVKENAVEIDLTEEDLAEIDELLKKFTPVGDRYPAFAMHLLDKE</sequence>
<accession>A0AAN6ND40</accession>
<dbReference type="InterPro" id="IPR036812">
    <property type="entry name" value="NAD(P)_OxRdtase_dom_sf"/>
</dbReference>
<protein>
    <submittedName>
        <fullName evidence="3">Pyridoxal reductase</fullName>
    </submittedName>
</protein>
<keyword evidence="1" id="KW-0560">Oxidoreductase</keyword>
<feature type="domain" description="NADP-dependent oxidoreductase" evidence="2">
    <location>
        <begin position="12"/>
        <end position="312"/>
    </location>
</feature>
<dbReference type="Proteomes" id="UP001303473">
    <property type="component" value="Unassembled WGS sequence"/>
</dbReference>
<dbReference type="EMBL" id="MU853782">
    <property type="protein sequence ID" value="KAK3941547.1"/>
    <property type="molecule type" value="Genomic_DNA"/>
</dbReference>
<evidence type="ECO:0000259" key="2">
    <source>
        <dbReference type="Pfam" id="PF00248"/>
    </source>
</evidence>
<dbReference type="GO" id="GO:0005737">
    <property type="term" value="C:cytoplasm"/>
    <property type="evidence" value="ECO:0007669"/>
    <property type="project" value="TreeGrafter"/>
</dbReference>
<evidence type="ECO:0000313" key="4">
    <source>
        <dbReference type="Proteomes" id="UP001303473"/>
    </source>
</evidence>
<keyword evidence="4" id="KW-1185">Reference proteome</keyword>
<evidence type="ECO:0000313" key="3">
    <source>
        <dbReference type="EMBL" id="KAK3941547.1"/>
    </source>
</evidence>
<dbReference type="AlphaFoldDB" id="A0AAN6ND40"/>